<organism evidence="1 2">
    <name type="scientific">Arctium lappa</name>
    <name type="common">Greater burdock</name>
    <name type="synonym">Lappa major</name>
    <dbReference type="NCBI Taxonomy" id="4217"/>
    <lineage>
        <taxon>Eukaryota</taxon>
        <taxon>Viridiplantae</taxon>
        <taxon>Streptophyta</taxon>
        <taxon>Embryophyta</taxon>
        <taxon>Tracheophyta</taxon>
        <taxon>Spermatophyta</taxon>
        <taxon>Magnoliopsida</taxon>
        <taxon>eudicotyledons</taxon>
        <taxon>Gunneridae</taxon>
        <taxon>Pentapetalae</taxon>
        <taxon>asterids</taxon>
        <taxon>campanulids</taxon>
        <taxon>Asterales</taxon>
        <taxon>Asteraceae</taxon>
        <taxon>Carduoideae</taxon>
        <taxon>Cardueae</taxon>
        <taxon>Arctiinae</taxon>
        <taxon>Arctium</taxon>
    </lineage>
</organism>
<accession>A0ACB9FNN3</accession>
<dbReference type="Proteomes" id="UP001055879">
    <property type="component" value="Linkage Group LG01"/>
</dbReference>
<keyword evidence="2" id="KW-1185">Reference proteome</keyword>
<name>A0ACB9FNN3_ARCLA</name>
<dbReference type="EMBL" id="CM042047">
    <property type="protein sequence ID" value="KAI3772405.1"/>
    <property type="molecule type" value="Genomic_DNA"/>
</dbReference>
<reference evidence="1 2" key="2">
    <citation type="journal article" date="2022" name="Mol. Ecol. Resour.">
        <title>The genomes of chicory, endive, great burdock and yacon provide insights into Asteraceae paleo-polyploidization history and plant inulin production.</title>
        <authorList>
            <person name="Fan W."/>
            <person name="Wang S."/>
            <person name="Wang H."/>
            <person name="Wang A."/>
            <person name="Jiang F."/>
            <person name="Liu H."/>
            <person name="Zhao H."/>
            <person name="Xu D."/>
            <person name="Zhang Y."/>
        </authorList>
    </citation>
    <scope>NUCLEOTIDE SEQUENCE [LARGE SCALE GENOMIC DNA]</scope>
    <source>
        <strain evidence="2">cv. Niubang</strain>
    </source>
</reference>
<sequence>MVVAFLVAVVLDNTMTGSRQERGVYVWSEPEVAQREPVVAKDYGLPFRVMLVKSRTLCRVQSAEFCIARVLCGLVVSLR</sequence>
<gene>
    <name evidence="1" type="ORF">L6452_03591</name>
</gene>
<proteinExistence type="predicted"/>
<comment type="caution">
    <text evidence="1">The sequence shown here is derived from an EMBL/GenBank/DDBJ whole genome shotgun (WGS) entry which is preliminary data.</text>
</comment>
<evidence type="ECO:0000313" key="2">
    <source>
        <dbReference type="Proteomes" id="UP001055879"/>
    </source>
</evidence>
<evidence type="ECO:0000313" key="1">
    <source>
        <dbReference type="EMBL" id="KAI3772405.1"/>
    </source>
</evidence>
<protein>
    <submittedName>
        <fullName evidence="1">Uncharacterized protein</fullName>
    </submittedName>
</protein>
<reference evidence="2" key="1">
    <citation type="journal article" date="2022" name="Mol. Ecol. Resour.">
        <title>The genomes of chicory, endive, great burdock and yacon provide insights into Asteraceae palaeo-polyploidization history and plant inulin production.</title>
        <authorList>
            <person name="Fan W."/>
            <person name="Wang S."/>
            <person name="Wang H."/>
            <person name="Wang A."/>
            <person name="Jiang F."/>
            <person name="Liu H."/>
            <person name="Zhao H."/>
            <person name="Xu D."/>
            <person name="Zhang Y."/>
        </authorList>
    </citation>
    <scope>NUCLEOTIDE SEQUENCE [LARGE SCALE GENOMIC DNA]</scope>
    <source>
        <strain evidence="2">cv. Niubang</strain>
    </source>
</reference>